<feature type="domain" description="Galectin" evidence="2">
    <location>
        <begin position="338"/>
        <end position="501"/>
    </location>
</feature>
<protein>
    <submittedName>
        <fullName evidence="4">Galectin domain-containing protein</fullName>
    </submittedName>
</protein>
<dbReference type="WBParaSite" id="MhA1_Contig139.frz3.gene1">
    <property type="protein sequence ID" value="MhA1_Contig139.frz3.gene1"/>
    <property type="gene ID" value="MhA1_Contig139.frz3.gene1"/>
</dbReference>
<dbReference type="GO" id="GO:0030246">
    <property type="term" value="F:carbohydrate binding"/>
    <property type="evidence" value="ECO:0007669"/>
    <property type="project" value="UniProtKB-KW"/>
</dbReference>
<evidence type="ECO:0000313" key="4">
    <source>
        <dbReference type="WBParaSite" id="MhA1_Contig139.frz3.gene1"/>
    </source>
</evidence>
<evidence type="ECO:0000256" key="1">
    <source>
        <dbReference type="ARBA" id="ARBA00022734"/>
    </source>
</evidence>
<evidence type="ECO:0000313" key="3">
    <source>
        <dbReference type="Proteomes" id="UP000095281"/>
    </source>
</evidence>
<dbReference type="SUPFAM" id="SSF49899">
    <property type="entry name" value="Concanavalin A-like lectins/glucanases"/>
    <property type="match status" value="1"/>
</dbReference>
<dbReference type="Proteomes" id="UP000095281">
    <property type="component" value="Unplaced"/>
</dbReference>
<organism evidence="3 4">
    <name type="scientific">Meloidogyne hapla</name>
    <name type="common">Root-knot nematode worm</name>
    <dbReference type="NCBI Taxonomy" id="6305"/>
    <lineage>
        <taxon>Eukaryota</taxon>
        <taxon>Metazoa</taxon>
        <taxon>Ecdysozoa</taxon>
        <taxon>Nematoda</taxon>
        <taxon>Chromadorea</taxon>
        <taxon>Rhabditida</taxon>
        <taxon>Tylenchina</taxon>
        <taxon>Tylenchomorpha</taxon>
        <taxon>Tylenchoidea</taxon>
        <taxon>Meloidogynidae</taxon>
        <taxon>Meloidogyninae</taxon>
        <taxon>Meloidogyne</taxon>
    </lineage>
</organism>
<dbReference type="Gene3D" id="2.60.120.200">
    <property type="match status" value="1"/>
</dbReference>
<evidence type="ECO:0000259" key="2">
    <source>
        <dbReference type="PROSITE" id="PS51304"/>
    </source>
</evidence>
<proteinExistence type="predicted"/>
<keyword evidence="1" id="KW-0430">Lectin</keyword>
<dbReference type="InterPro" id="IPR013320">
    <property type="entry name" value="ConA-like_dom_sf"/>
</dbReference>
<dbReference type="InterPro" id="IPR001079">
    <property type="entry name" value="Galectin_CRD"/>
</dbReference>
<accession>A0A1I8B4V7</accession>
<sequence>MDYGTPLCPKMNRIFCIFNQQINQGNKFKMKLELMENINKNPNIFLLHVWDINDWANYVDKIIDEELNILNNKPTKNMEKYSNGLMYNITLFLNESKLQIKSIGKNKPNKVNVNLSEETIKYLKNDKIFELEIYQHNYSIEIWLNNKKIVKEFWPFNWWEKTRINGIDPPPKNNISRFEKELEGKELIIIRGIIPKNPKNMIISFLSNSEEKVEINRKDGKLKIGEIIFEIFADFGANKSSKIEFRTIRDDFTFGRKKAHETTEKIKINEYFELRIKIPKCEILEKFKENYEIEFNYDDVGSLNILKHDIPYFKLNRIVPNDETDYSIPIKYLNYNNGQNNGGGLLLPGDHLIIKGNIPKNAKEFSINFCYLQKNCMFTDELEGHIINKHAKIGENILNIRFVFDYKGLKNKKLKNKIILKYCSLAECKNEHSHINNKILPGNSFIIKIDITHENFNIFVQSGDKNIGKIEYKSERNPSFADHIQVYGDVSISRQNGIIREWKYRDNYLKQLKMPYAKKFNRQIDEGDLIRIKAKIKGTLPTNKVLFSVGIHHNSIGKEVSKILLKIAISQSAERKINGFIFQNYVNINFYCR</sequence>
<keyword evidence="3" id="KW-1185">Reference proteome</keyword>
<dbReference type="Pfam" id="PF00337">
    <property type="entry name" value="Gal-bind_lectin"/>
    <property type="match status" value="1"/>
</dbReference>
<name>A0A1I8B4V7_MELHA</name>
<dbReference type="PROSITE" id="PS51304">
    <property type="entry name" value="GALECTIN"/>
    <property type="match status" value="1"/>
</dbReference>
<dbReference type="AlphaFoldDB" id="A0A1I8B4V7"/>
<reference evidence="4" key="1">
    <citation type="submission" date="2016-11" db="UniProtKB">
        <authorList>
            <consortium name="WormBaseParasite"/>
        </authorList>
    </citation>
    <scope>IDENTIFICATION</scope>
</reference>